<reference evidence="2" key="1">
    <citation type="submission" date="2009-02" db="EMBL/GenBank/DDBJ databases">
        <title>The Genome Sequence of Ajellomyces capsulatus strain G186AR.</title>
        <authorList>
            <consortium name="The Broad Institute Genome Sequencing Platform"/>
            <person name="Champion M."/>
            <person name="Cuomo C."/>
            <person name="Ma L.-J."/>
            <person name="Henn M.R."/>
            <person name="Sil A."/>
            <person name="Goldman B."/>
            <person name="Young S.K."/>
            <person name="Kodira C.D."/>
            <person name="Zeng Q."/>
            <person name="Koehrsen M."/>
            <person name="Alvarado L."/>
            <person name="Berlin A."/>
            <person name="Borenstein D."/>
            <person name="Chen Z."/>
            <person name="Engels R."/>
            <person name="Freedman E."/>
            <person name="Gellesch M."/>
            <person name="Goldberg J."/>
            <person name="Griggs A."/>
            <person name="Gujja S."/>
            <person name="Heiman D."/>
            <person name="Hepburn T."/>
            <person name="Howarth C."/>
            <person name="Jen D."/>
            <person name="Larson L."/>
            <person name="Lewis B."/>
            <person name="Mehta T."/>
            <person name="Park D."/>
            <person name="Pearson M."/>
            <person name="Roberts A."/>
            <person name="Saif S."/>
            <person name="Shea T."/>
            <person name="Shenoy N."/>
            <person name="Sisk P."/>
            <person name="Stolte C."/>
            <person name="Sykes S."/>
            <person name="Walk T."/>
            <person name="White J."/>
            <person name="Yandava C."/>
            <person name="Klein B."/>
            <person name="McEwen J.G."/>
            <person name="Puccia R."/>
            <person name="Goldman G.H."/>
            <person name="Felipe M.S."/>
            <person name="Nino-Vega G."/>
            <person name="San-Blas G."/>
            <person name="Taylor J."/>
            <person name="Mendoza L."/>
            <person name="Galagan J."/>
            <person name="Nusbaum C."/>
            <person name="Birren B."/>
        </authorList>
    </citation>
    <scope>NUCLEOTIDE SEQUENCE</scope>
    <source>
        <strain evidence="2">G186AR</strain>
    </source>
</reference>
<protein>
    <submittedName>
        <fullName evidence="2">Uncharacterized protein</fullName>
    </submittedName>
</protein>
<sequence length="102" mass="11365">MGWEQCRARGLLSLFLSRGDTSIFAPPSYQAQSKLDFLLSKGYLLLSAISRGMTQRKEGECGWVKANRESPNTQWGVTVHDPSPTPESGNLEHKITDRPTND</sequence>
<accession>C0NV61</accession>
<name>C0NV61_AJECG</name>
<dbReference type="AlphaFoldDB" id="C0NV61"/>
<evidence type="ECO:0000313" key="2">
    <source>
        <dbReference type="EMBL" id="EEH04874.1"/>
    </source>
</evidence>
<feature type="region of interest" description="Disordered" evidence="1">
    <location>
        <begin position="72"/>
        <end position="102"/>
    </location>
</feature>
<keyword evidence="3" id="KW-1185">Reference proteome</keyword>
<dbReference type="Proteomes" id="UP000001631">
    <property type="component" value="Unassembled WGS sequence"/>
</dbReference>
<dbReference type="EMBL" id="GG663372">
    <property type="protein sequence ID" value="EEH04874.1"/>
    <property type="molecule type" value="Genomic_DNA"/>
</dbReference>
<dbReference type="InParanoid" id="C0NV61"/>
<proteinExistence type="predicted"/>
<dbReference type="RefSeq" id="XP_045285355.1">
    <property type="nucleotide sequence ID" value="XM_045433874.1"/>
</dbReference>
<evidence type="ECO:0000256" key="1">
    <source>
        <dbReference type="SAM" id="MobiDB-lite"/>
    </source>
</evidence>
<dbReference type="HOGENOM" id="CLU_2276654_0_0_1"/>
<organism evidence="2 3">
    <name type="scientific">Ajellomyces capsulatus (strain G186AR / H82 / ATCC MYA-2454 / RMSCC 2432)</name>
    <name type="common">Darling's disease fungus</name>
    <name type="synonym">Histoplasma capsulatum</name>
    <dbReference type="NCBI Taxonomy" id="447093"/>
    <lineage>
        <taxon>Eukaryota</taxon>
        <taxon>Fungi</taxon>
        <taxon>Dikarya</taxon>
        <taxon>Ascomycota</taxon>
        <taxon>Pezizomycotina</taxon>
        <taxon>Eurotiomycetes</taxon>
        <taxon>Eurotiomycetidae</taxon>
        <taxon>Onygenales</taxon>
        <taxon>Ajellomycetaceae</taxon>
        <taxon>Histoplasma</taxon>
    </lineage>
</organism>
<dbReference type="GeneID" id="69039841"/>
<gene>
    <name evidence="2" type="ORF">HCBG_06825</name>
</gene>
<evidence type="ECO:0000313" key="3">
    <source>
        <dbReference type="Proteomes" id="UP000001631"/>
    </source>
</evidence>
<feature type="compositionally biased region" description="Basic and acidic residues" evidence="1">
    <location>
        <begin position="90"/>
        <end position="102"/>
    </location>
</feature>